<evidence type="ECO:0000313" key="3">
    <source>
        <dbReference type="Proteomes" id="UP000186102"/>
    </source>
</evidence>
<evidence type="ECO:0000313" key="2">
    <source>
        <dbReference type="EMBL" id="OLN29065.1"/>
    </source>
</evidence>
<dbReference type="InterPro" id="IPR051919">
    <property type="entry name" value="W-dependent_AOR"/>
</dbReference>
<dbReference type="EMBL" id="MLBF01000036">
    <property type="protein sequence ID" value="OLN29065.1"/>
    <property type="molecule type" value="Genomic_DNA"/>
</dbReference>
<dbReference type="GO" id="GO:0051536">
    <property type="term" value="F:iron-sulfur cluster binding"/>
    <property type="evidence" value="ECO:0007669"/>
    <property type="project" value="InterPro"/>
</dbReference>
<dbReference type="AlphaFoldDB" id="A0A1Q8QNZ5"/>
<protein>
    <submittedName>
        <fullName evidence="2">Tungsten-containing aldehyde:ferredoxin oxidoreductase</fullName>
    </submittedName>
</protein>
<name>A0A1Q8QNZ5_9FIRM</name>
<dbReference type="Gene3D" id="1.10.569.10">
    <property type="entry name" value="Aldehyde Ferredoxin Oxidoreductase Protein, subunit A, domain 2"/>
    <property type="match status" value="1"/>
</dbReference>
<dbReference type="GO" id="GO:0009055">
    <property type="term" value="F:electron transfer activity"/>
    <property type="evidence" value="ECO:0007669"/>
    <property type="project" value="InterPro"/>
</dbReference>
<dbReference type="Proteomes" id="UP000186102">
    <property type="component" value="Unassembled WGS sequence"/>
</dbReference>
<dbReference type="SUPFAM" id="SSF48310">
    <property type="entry name" value="Aldehyde ferredoxin oxidoreductase, C-terminal domains"/>
    <property type="match status" value="1"/>
</dbReference>
<dbReference type="PANTHER" id="PTHR30038">
    <property type="entry name" value="ALDEHYDE FERREDOXIN OXIDOREDUCTASE"/>
    <property type="match status" value="1"/>
</dbReference>
<accession>A0A1Q8QNZ5</accession>
<dbReference type="InterPro" id="IPR013984">
    <property type="entry name" value="Ald_Fedxn_OxRdtase_dom2"/>
</dbReference>
<dbReference type="PANTHER" id="PTHR30038:SF0">
    <property type="entry name" value="TUNGSTEN-CONTAINING ALDEHYDE FERREDOXIN OXIDOREDUCTASE"/>
    <property type="match status" value="1"/>
</dbReference>
<dbReference type="RefSeq" id="WP_282433554.1">
    <property type="nucleotide sequence ID" value="NZ_MLBF01000036.1"/>
</dbReference>
<reference evidence="2 3" key="1">
    <citation type="submission" date="2016-09" db="EMBL/GenBank/DDBJ databases">
        <title>Complete genome of Desulfosporosinus sp. OL.</title>
        <authorList>
            <person name="Mardanov A."/>
            <person name="Beletsky A."/>
            <person name="Panova A."/>
            <person name="Karnachuk O."/>
            <person name="Ravin N."/>
        </authorList>
    </citation>
    <scope>NUCLEOTIDE SEQUENCE [LARGE SCALE GENOMIC DNA]</scope>
    <source>
        <strain evidence="2 3">OL</strain>
    </source>
</reference>
<evidence type="ECO:0000259" key="1">
    <source>
        <dbReference type="Pfam" id="PF01314"/>
    </source>
</evidence>
<organism evidence="2 3">
    <name type="scientific">Desulfosporosinus metallidurans</name>
    <dbReference type="NCBI Taxonomy" id="1888891"/>
    <lineage>
        <taxon>Bacteria</taxon>
        <taxon>Bacillati</taxon>
        <taxon>Bacillota</taxon>
        <taxon>Clostridia</taxon>
        <taxon>Eubacteriales</taxon>
        <taxon>Desulfitobacteriaceae</taxon>
        <taxon>Desulfosporosinus</taxon>
    </lineage>
</organism>
<dbReference type="STRING" id="1888891.DSOL_3726"/>
<dbReference type="GO" id="GO:0016625">
    <property type="term" value="F:oxidoreductase activity, acting on the aldehyde or oxo group of donors, iron-sulfur protein as acceptor"/>
    <property type="evidence" value="ECO:0007669"/>
    <property type="project" value="InterPro"/>
</dbReference>
<sequence>MVAPLEHETIAIMGSNLEIDDLDFIARLNYLCNDYGLDTIETGAALGVSMDGGLLTFGDKEGAIRLVEEIGKVTLTGSVLGNGAKLAGKVLGVLEVPVGKGWRWLRMSRGPSKGQG</sequence>
<dbReference type="InterPro" id="IPR001203">
    <property type="entry name" value="OxRdtase_Ald_Fedxn_C"/>
</dbReference>
<keyword evidence="3" id="KW-1185">Reference proteome</keyword>
<dbReference type="InterPro" id="IPR036021">
    <property type="entry name" value="Tungsten_al_ferr_oxy-like_C"/>
</dbReference>
<dbReference type="Pfam" id="PF01314">
    <property type="entry name" value="AFOR_C"/>
    <property type="match status" value="1"/>
</dbReference>
<proteinExistence type="predicted"/>
<feature type="domain" description="Aldehyde ferredoxin oxidoreductase C-terminal" evidence="1">
    <location>
        <begin position="5"/>
        <end position="92"/>
    </location>
</feature>
<comment type="caution">
    <text evidence="2">The sequence shown here is derived from an EMBL/GenBank/DDBJ whole genome shotgun (WGS) entry which is preliminary data.</text>
</comment>
<gene>
    <name evidence="2" type="ORF">DSOL_3726</name>
</gene>